<accession>A0A1E3IW82</accession>
<feature type="region of interest" description="Disordered" evidence="1">
    <location>
        <begin position="160"/>
        <end position="255"/>
    </location>
</feature>
<feature type="compositionally biased region" description="Polar residues" evidence="1">
    <location>
        <begin position="859"/>
        <end position="882"/>
    </location>
</feature>
<feature type="region of interest" description="Disordered" evidence="1">
    <location>
        <begin position="975"/>
        <end position="1053"/>
    </location>
</feature>
<feature type="compositionally biased region" description="Polar residues" evidence="1">
    <location>
        <begin position="194"/>
        <end position="205"/>
    </location>
</feature>
<feature type="region of interest" description="Disordered" evidence="1">
    <location>
        <begin position="895"/>
        <end position="947"/>
    </location>
</feature>
<feature type="compositionally biased region" description="Polar residues" evidence="1">
    <location>
        <begin position="1004"/>
        <end position="1037"/>
    </location>
</feature>
<reference evidence="2" key="2">
    <citation type="journal article" date="2022" name="Elife">
        <title>Obligate sexual reproduction of a homothallic fungus closely related to the Cryptococcus pathogenic species complex.</title>
        <authorList>
            <person name="Passer A.R."/>
            <person name="Clancey S.A."/>
            <person name="Shea T."/>
            <person name="David-Palma M."/>
            <person name="Averette A.F."/>
            <person name="Boekhout T."/>
            <person name="Porcel B.M."/>
            <person name="Nowrousian M."/>
            <person name="Cuomo C.A."/>
            <person name="Sun S."/>
            <person name="Heitman J."/>
            <person name="Coelho M.A."/>
        </authorList>
    </citation>
    <scope>NUCLEOTIDE SEQUENCE</scope>
    <source>
        <strain evidence="2">CBS 7841</strain>
    </source>
</reference>
<dbReference type="OrthoDB" id="3013446at2759"/>
<reference evidence="2" key="3">
    <citation type="submission" date="2024-01" db="EMBL/GenBank/DDBJ databases">
        <authorList>
            <person name="Coelho M.A."/>
            <person name="David-Palma M."/>
            <person name="Shea T."/>
            <person name="Sun S."/>
            <person name="Cuomo C.A."/>
            <person name="Heitman J."/>
        </authorList>
    </citation>
    <scope>NUCLEOTIDE SEQUENCE</scope>
    <source>
        <strain evidence="2">CBS 7841</strain>
    </source>
</reference>
<protein>
    <submittedName>
        <fullName evidence="2">Uncharacterized protein</fullName>
    </submittedName>
</protein>
<dbReference type="AlphaFoldDB" id="A0A1E3IW82"/>
<evidence type="ECO:0000313" key="2">
    <source>
        <dbReference type="EMBL" id="WVN86262.1"/>
    </source>
</evidence>
<dbReference type="RefSeq" id="XP_066066962.1">
    <property type="nucleotide sequence ID" value="XM_066210865.1"/>
</dbReference>
<feature type="compositionally biased region" description="Polar residues" evidence="1">
    <location>
        <begin position="232"/>
        <end position="242"/>
    </location>
</feature>
<dbReference type="KEGG" id="cdep:91085637"/>
<feature type="compositionally biased region" description="Low complexity" evidence="1">
    <location>
        <begin position="243"/>
        <end position="254"/>
    </location>
</feature>
<feature type="region of interest" description="Disordered" evidence="1">
    <location>
        <begin position="308"/>
        <end position="334"/>
    </location>
</feature>
<evidence type="ECO:0000256" key="1">
    <source>
        <dbReference type="SAM" id="MobiDB-lite"/>
    </source>
</evidence>
<gene>
    <name evidence="2" type="ORF">L203_101424</name>
</gene>
<dbReference type="VEuPathDB" id="FungiDB:L203_01216"/>
<organism evidence="2 3">
    <name type="scientific">Cryptococcus depauperatus CBS 7841</name>
    <dbReference type="NCBI Taxonomy" id="1295531"/>
    <lineage>
        <taxon>Eukaryota</taxon>
        <taxon>Fungi</taxon>
        <taxon>Dikarya</taxon>
        <taxon>Basidiomycota</taxon>
        <taxon>Agaricomycotina</taxon>
        <taxon>Tremellomycetes</taxon>
        <taxon>Tremellales</taxon>
        <taxon>Cryptococcaceae</taxon>
        <taxon>Cryptococcus</taxon>
    </lineage>
</organism>
<proteinExistence type="predicted"/>
<reference evidence="2" key="1">
    <citation type="submission" date="2016-06" db="EMBL/GenBank/DDBJ databases">
        <authorList>
            <person name="Cuomo C."/>
            <person name="Litvintseva A."/>
            <person name="Heitman J."/>
            <person name="Chen Y."/>
            <person name="Sun S."/>
            <person name="Springer D."/>
            <person name="Dromer F."/>
            <person name="Young S."/>
            <person name="Zeng Q."/>
            <person name="Chapman S."/>
            <person name="Gujja S."/>
            <person name="Saif S."/>
            <person name="Birren B."/>
        </authorList>
    </citation>
    <scope>NUCLEOTIDE SEQUENCE</scope>
    <source>
        <strain evidence="2">CBS 7841</strain>
    </source>
</reference>
<feature type="region of interest" description="Disordered" evidence="1">
    <location>
        <begin position="833"/>
        <end position="883"/>
    </location>
</feature>
<dbReference type="EMBL" id="CP143785">
    <property type="protein sequence ID" value="WVN86262.1"/>
    <property type="molecule type" value="Genomic_DNA"/>
</dbReference>
<feature type="region of interest" description="Disordered" evidence="1">
    <location>
        <begin position="611"/>
        <end position="638"/>
    </location>
</feature>
<feature type="compositionally biased region" description="Low complexity" evidence="1">
    <location>
        <begin position="901"/>
        <end position="916"/>
    </location>
</feature>
<sequence length="1203" mass="130789">MGHTSPAVISYDEPAGRPSGLYDTYPKSFRSIATTRSLSALSAPHSATAIATAIPSPSINYTQKARPLGHSLTIHIPGSLTPSSLDKDDLPSPPVFRQPTGVALPLTVVQPSGVNFEPNPMRVDGMEEHQLRKNSSEAQMEAKTDKQGAKDMPVECRTIPMSEPWPSSAMTLVQPTDIKTQSPRRVEKKPASHNLRSASPSSPTVRRSLPCPPVVDNSAATVNNPAPVPSSAWPSLSSNDRLPSQIQSTSSQPPRMHPALYEKHQINGSASNLSIVAGLADAGPYPSNRRTTTNFSPKQTANDVEMARPNGINLAGPDPLQTSRSPGKPGPSRLRTEEVCLECMMRDRDLADVIVQGEGLWDRASDADFNKLIWREQAILKSMDDLDYTRSGSRLSGSNGAVGKLFLEDVFHDTTELEDPEVERQKEMEQKKRKAIEARLKEVDWQVIQEVGWRGFRWEEGQEGEGLPRGFRGGHGGQLTEEGIKNLMIKFPSASAYRYSKLQAFLKNQWLLVLEIRAIAQKLGHFPFPDDLASTTSLSSHESRIPTGVLPHAVTHNLRMRDQIPIIRSSPSSPANLSLTSQTAPIFDQQPATRRPITQYIPQYEPVTTHKSSDFLSSSRGRHNKIPSSTGLLELNQPPTINSSLYNMDNEDPDHLWTPDNHNQGLRPFSFAVRAGAITAREGSEGHGMGMHGRRSLWGRWGDSVTSLFGGSQGGSGSMIDMHVGLDDERKNTSPSVGYPRAVSLASPRRPSFFSRDSRASSAVDHEQLPRMSRAISHSRLSQFNYSAGEEIVSHNEIEKTKGLKGFFKKMKPKRARKNSKTAEISLAQAPLSFTPDTPLVPPPPISVLVDRGDRNHTRNGSGSSSSLFTDGQDSGQSNKRLSGSLLYGTRSVSAPLGNTSSSDVSLGQSVSPSSSKFPTTNGKRDSYASVGKPRSAITGDVGDDRRSTMEILTASNGTMSSGLPDGLLHDELIPTRPGRPHNKTTTSLSASSQTILETPPPMNNGSGSFFSQQQVASGNRASHNGDIGSTLSSNRFKNLPPLPPPGSLEQASSFYNNLTPGLATSPDPFNAAFAEQEHLLTYQNSRSVACKQPVEANVSSPYGSSARFRRGVGSGGIVNGYPQPQHLQPTHHTLGLDYGYRTSLDQRGTQPVAAKQRSVQTMYGTHYLSPDMRLENDSNLEMEKNKRGFKGFFGVNKGGRLA</sequence>
<name>A0A1E3IW82_9TREE</name>
<dbReference type="GeneID" id="91085637"/>
<dbReference type="Proteomes" id="UP000094043">
    <property type="component" value="Chromosome 2"/>
</dbReference>
<feature type="compositionally biased region" description="Polar residues" evidence="1">
    <location>
        <begin position="984"/>
        <end position="997"/>
    </location>
</feature>
<feature type="compositionally biased region" description="Polar residues" evidence="1">
    <location>
        <begin position="168"/>
        <end position="183"/>
    </location>
</feature>
<evidence type="ECO:0000313" key="3">
    <source>
        <dbReference type="Proteomes" id="UP000094043"/>
    </source>
</evidence>
<keyword evidence="3" id="KW-1185">Reference proteome</keyword>
<feature type="compositionally biased region" description="Polar residues" evidence="1">
    <location>
        <begin position="626"/>
        <end position="638"/>
    </location>
</feature>